<feature type="domain" description="HAMP" evidence="13">
    <location>
        <begin position="204"/>
        <end position="245"/>
    </location>
</feature>
<evidence type="ECO:0000256" key="11">
    <source>
        <dbReference type="SAM" id="Phobius"/>
    </source>
</evidence>
<evidence type="ECO:0000256" key="9">
    <source>
        <dbReference type="ARBA" id="ARBA00023012"/>
    </source>
</evidence>
<dbReference type="OrthoDB" id="9792991at2"/>
<dbReference type="Gene3D" id="6.10.340.10">
    <property type="match status" value="1"/>
</dbReference>
<dbReference type="Gene3D" id="1.10.287.130">
    <property type="match status" value="1"/>
</dbReference>
<reference evidence="14 15" key="1">
    <citation type="submission" date="2018-03" db="EMBL/GenBank/DDBJ databases">
        <title>Genome sequence of Clostridium luticellarii DSM 29923.</title>
        <authorList>
            <person name="Poehlein A."/>
            <person name="Daniel R."/>
        </authorList>
    </citation>
    <scope>NUCLEOTIDE SEQUENCE [LARGE SCALE GENOMIC DNA]</scope>
    <source>
        <strain evidence="14 15">DSM 29923</strain>
    </source>
</reference>
<keyword evidence="7 14" id="KW-0418">Kinase</keyword>
<dbReference type="PANTHER" id="PTHR45528">
    <property type="entry name" value="SENSOR HISTIDINE KINASE CPXA"/>
    <property type="match status" value="1"/>
</dbReference>
<dbReference type="AlphaFoldDB" id="A0A2T0BNP8"/>
<accession>A0A2T0BNP8</accession>
<dbReference type="SMART" id="SM00387">
    <property type="entry name" value="HATPase_c"/>
    <property type="match status" value="1"/>
</dbReference>
<evidence type="ECO:0000259" key="12">
    <source>
        <dbReference type="PROSITE" id="PS50109"/>
    </source>
</evidence>
<feature type="transmembrane region" description="Helical" evidence="11">
    <location>
        <begin position="176"/>
        <end position="194"/>
    </location>
</feature>
<dbReference type="SMART" id="SM00388">
    <property type="entry name" value="HisKA"/>
    <property type="match status" value="1"/>
</dbReference>
<dbReference type="InterPro" id="IPR050398">
    <property type="entry name" value="HssS/ArlS-like"/>
</dbReference>
<dbReference type="SMART" id="SM00304">
    <property type="entry name" value="HAMP"/>
    <property type="match status" value="1"/>
</dbReference>
<evidence type="ECO:0000256" key="3">
    <source>
        <dbReference type="ARBA" id="ARBA00012438"/>
    </source>
</evidence>
<proteinExistence type="predicted"/>
<dbReference type="EMBL" id="PVXP01000016">
    <property type="protein sequence ID" value="PRR85501.1"/>
    <property type="molecule type" value="Genomic_DNA"/>
</dbReference>
<organism evidence="14 15">
    <name type="scientific">Clostridium luticellarii</name>
    <dbReference type="NCBI Taxonomy" id="1691940"/>
    <lineage>
        <taxon>Bacteria</taxon>
        <taxon>Bacillati</taxon>
        <taxon>Bacillota</taxon>
        <taxon>Clostridia</taxon>
        <taxon>Eubacteriales</taxon>
        <taxon>Clostridiaceae</taxon>
        <taxon>Clostridium</taxon>
    </lineage>
</organism>
<dbReference type="CDD" id="cd00082">
    <property type="entry name" value="HisKA"/>
    <property type="match status" value="1"/>
</dbReference>
<evidence type="ECO:0000313" key="14">
    <source>
        <dbReference type="EMBL" id="PRR85501.1"/>
    </source>
</evidence>
<feature type="domain" description="Histidine kinase" evidence="12">
    <location>
        <begin position="260"/>
        <end position="477"/>
    </location>
</feature>
<dbReference type="EC" id="2.7.13.3" evidence="3"/>
<keyword evidence="4" id="KW-0597">Phosphoprotein</keyword>
<evidence type="ECO:0000256" key="7">
    <source>
        <dbReference type="ARBA" id="ARBA00022777"/>
    </source>
</evidence>
<comment type="catalytic activity">
    <reaction evidence="1">
        <text>ATP + protein L-histidine = ADP + protein N-phospho-L-histidine.</text>
        <dbReference type="EC" id="2.7.13.3"/>
    </reaction>
</comment>
<evidence type="ECO:0000256" key="1">
    <source>
        <dbReference type="ARBA" id="ARBA00000085"/>
    </source>
</evidence>
<dbReference type="SUPFAM" id="SSF47384">
    <property type="entry name" value="Homodimeric domain of signal transducing histidine kinase"/>
    <property type="match status" value="1"/>
</dbReference>
<keyword evidence="8 11" id="KW-1133">Transmembrane helix</keyword>
<dbReference type="PROSITE" id="PS50109">
    <property type="entry name" value="HIS_KIN"/>
    <property type="match status" value="1"/>
</dbReference>
<dbReference type="GO" id="GO:0005886">
    <property type="term" value="C:plasma membrane"/>
    <property type="evidence" value="ECO:0007669"/>
    <property type="project" value="TreeGrafter"/>
</dbReference>
<dbReference type="PRINTS" id="PR00344">
    <property type="entry name" value="BCTRLSENSOR"/>
</dbReference>
<dbReference type="RefSeq" id="WP_106009177.1">
    <property type="nucleotide sequence ID" value="NZ_JALCPJ010000005.1"/>
</dbReference>
<protein>
    <recommendedName>
        <fullName evidence="3">histidine kinase</fullName>
        <ecNumber evidence="3">2.7.13.3</ecNumber>
    </recommendedName>
</protein>
<dbReference type="Pfam" id="PF00512">
    <property type="entry name" value="HisKA"/>
    <property type="match status" value="1"/>
</dbReference>
<evidence type="ECO:0000256" key="8">
    <source>
        <dbReference type="ARBA" id="ARBA00022989"/>
    </source>
</evidence>
<dbReference type="Proteomes" id="UP000237798">
    <property type="component" value="Unassembled WGS sequence"/>
</dbReference>
<keyword evidence="5 14" id="KW-0808">Transferase</keyword>
<dbReference type="PROSITE" id="PS50885">
    <property type="entry name" value="HAMP"/>
    <property type="match status" value="1"/>
</dbReference>
<evidence type="ECO:0000256" key="4">
    <source>
        <dbReference type="ARBA" id="ARBA00022553"/>
    </source>
</evidence>
<keyword evidence="10 11" id="KW-0472">Membrane</keyword>
<dbReference type="InterPro" id="IPR005467">
    <property type="entry name" value="His_kinase_dom"/>
</dbReference>
<dbReference type="InterPro" id="IPR003661">
    <property type="entry name" value="HisK_dim/P_dom"/>
</dbReference>
<comment type="subcellular location">
    <subcellularLocation>
        <location evidence="2">Membrane</location>
        <topology evidence="2">Multi-pass membrane protein</topology>
    </subcellularLocation>
</comment>
<evidence type="ECO:0000256" key="5">
    <source>
        <dbReference type="ARBA" id="ARBA00022679"/>
    </source>
</evidence>
<keyword evidence="6 11" id="KW-0812">Transmembrane</keyword>
<dbReference type="CDD" id="cd06225">
    <property type="entry name" value="HAMP"/>
    <property type="match status" value="1"/>
</dbReference>
<dbReference type="CDD" id="cd00075">
    <property type="entry name" value="HATPase"/>
    <property type="match status" value="1"/>
</dbReference>
<dbReference type="Pfam" id="PF02518">
    <property type="entry name" value="HATPase_c"/>
    <property type="match status" value="1"/>
</dbReference>
<dbReference type="InterPro" id="IPR004358">
    <property type="entry name" value="Sig_transdc_His_kin-like_C"/>
</dbReference>
<dbReference type="Gene3D" id="3.30.565.10">
    <property type="entry name" value="Histidine kinase-like ATPase, C-terminal domain"/>
    <property type="match status" value="1"/>
</dbReference>
<name>A0A2T0BNP8_9CLOT</name>
<evidence type="ECO:0000256" key="10">
    <source>
        <dbReference type="ARBA" id="ARBA00023136"/>
    </source>
</evidence>
<dbReference type="GO" id="GO:0000155">
    <property type="term" value="F:phosphorelay sensor kinase activity"/>
    <property type="evidence" value="ECO:0007669"/>
    <property type="project" value="InterPro"/>
</dbReference>
<dbReference type="InterPro" id="IPR003594">
    <property type="entry name" value="HATPase_dom"/>
</dbReference>
<evidence type="ECO:0000256" key="2">
    <source>
        <dbReference type="ARBA" id="ARBA00004141"/>
    </source>
</evidence>
<gene>
    <name evidence="14" type="primary">yycG_3</name>
    <name evidence="14" type="ORF">CLLU_15710</name>
</gene>
<dbReference type="InterPro" id="IPR003660">
    <property type="entry name" value="HAMP_dom"/>
</dbReference>
<evidence type="ECO:0000256" key="6">
    <source>
        <dbReference type="ARBA" id="ARBA00022692"/>
    </source>
</evidence>
<comment type="caution">
    <text evidence="14">The sequence shown here is derived from an EMBL/GenBank/DDBJ whole genome shotgun (WGS) entry which is preliminary data.</text>
</comment>
<dbReference type="SUPFAM" id="SSF158472">
    <property type="entry name" value="HAMP domain-like"/>
    <property type="match status" value="1"/>
</dbReference>
<dbReference type="InterPro" id="IPR036097">
    <property type="entry name" value="HisK_dim/P_sf"/>
</dbReference>
<evidence type="ECO:0000313" key="15">
    <source>
        <dbReference type="Proteomes" id="UP000237798"/>
    </source>
</evidence>
<evidence type="ECO:0000259" key="13">
    <source>
        <dbReference type="PROSITE" id="PS50885"/>
    </source>
</evidence>
<sequence>MKVKVLGIQLKFAAAMILSLLLSFVLLCISTGIYSFCSGNIHNYNYSFSRLRYASEALSCDLNKDNFKSIEDLKPIFQKYEKQYYLFKMNFIVTDGGDRVLYEFKKVSSSVNFLKKANEDTMRAYLDQGNDRITQYCDFSYAIPIKMDNRIYMLWITGIPYNAVMDTSFNWINKKGFVIMLCLSVFIFYIITLSKMKYIKKICRGLNEIAGGKLDFRIEKKGHDELSKIASNVNYMADKIQDKIKREEEMQRSKNELVTNVAHDIRSPLTSIIGFLEIIDRNQYKSREEKSKFLSIALKKARVIKKLTDNLFMFTKLESPHIKLNLSSICINDLICQVVDEFSNVFEKNNLQLTDSITPENMMVQVDMDMFLRALNNLLYNALEYSVKPSEVKVSLYREGHRAAIYISNSCDNLEERDVKMLFERFYRADRARSNPDNNSGLGLSIARSIIEHHGGSITSNYKDSRICFKISMAAEKNDIG</sequence>
<dbReference type="PANTHER" id="PTHR45528:SF8">
    <property type="entry name" value="HISTIDINE KINASE"/>
    <property type="match status" value="1"/>
</dbReference>
<dbReference type="SUPFAM" id="SSF55874">
    <property type="entry name" value="ATPase domain of HSP90 chaperone/DNA topoisomerase II/histidine kinase"/>
    <property type="match status" value="1"/>
</dbReference>
<dbReference type="InterPro" id="IPR036890">
    <property type="entry name" value="HATPase_C_sf"/>
</dbReference>
<keyword evidence="9" id="KW-0902">Two-component regulatory system</keyword>
<keyword evidence="15" id="KW-1185">Reference proteome</keyword>
<feature type="transmembrane region" description="Helical" evidence="11">
    <location>
        <begin position="12"/>
        <end position="36"/>
    </location>
</feature>
<dbReference type="Pfam" id="PF00672">
    <property type="entry name" value="HAMP"/>
    <property type="match status" value="1"/>
</dbReference>